<keyword evidence="1" id="KW-0472">Membrane</keyword>
<dbReference type="OrthoDB" id="3180803at2759"/>
<evidence type="ECO:0008006" key="4">
    <source>
        <dbReference type="Google" id="ProtNLM"/>
    </source>
</evidence>
<evidence type="ECO:0000313" key="3">
    <source>
        <dbReference type="Proteomes" id="UP000683000"/>
    </source>
</evidence>
<name>A0A8I2YRQ3_9AGAM</name>
<keyword evidence="1" id="KW-0812">Transmembrane</keyword>
<dbReference type="Proteomes" id="UP000683000">
    <property type="component" value="Unassembled WGS sequence"/>
</dbReference>
<evidence type="ECO:0000313" key="2">
    <source>
        <dbReference type="EMBL" id="KAG6376961.1"/>
    </source>
</evidence>
<comment type="caution">
    <text evidence="2">The sequence shown here is derived from an EMBL/GenBank/DDBJ whole genome shotgun (WGS) entry which is preliminary data.</text>
</comment>
<reference evidence="2" key="1">
    <citation type="submission" date="2021-03" db="EMBL/GenBank/DDBJ databases">
        <title>Evolutionary innovations through gain and loss of genes in the ectomycorrhizal Boletales.</title>
        <authorList>
            <person name="Wu G."/>
            <person name="Miyauchi S."/>
            <person name="Morin E."/>
            <person name="Yang Z.-L."/>
            <person name="Xu J."/>
            <person name="Martin F.M."/>
        </authorList>
    </citation>
    <scope>NUCLEOTIDE SEQUENCE</scope>
    <source>
        <strain evidence="2">BR01</strain>
    </source>
</reference>
<keyword evidence="1" id="KW-1133">Transmembrane helix</keyword>
<sequence>MRNCASSSTSLHLKGLSLLPPSSPDIPDTMGRSETRLPLMDKILPFTKSTWLDDIADLFVMLCSFLFTTTSIVLVALVFHLQTAASLEYLPFIPRKTLSNLQRVISALSVTITSAVIMVVGKRYVFFKLARGGLRSRRVAVYSNPSIGNLASYLISHGVEFPLVCLSAFWGLALATSLTVNDSWQEGPLTVMVHIPIPFGPFDPATPGSSWIIPAAEQLNFAMSSLCLRIPGAVGLINITSTNVATDHSMGVVYYPPVLGLTVGFSFSTALNGFNISMEPLSSVPSTAQNHTCAPNDIDTPFMLWSDGSDSQTLSIIATSPSDSSSIFRFNATAIIMGGTLFSTGDYTEFALNGTSWPNVMPNNSQWAQDITTLICATTFSLNGACSGSSFSDFASLLNTDFQSIGGDDPYSHWSTVLSIAVGAYSSVMPLHAEYDVQSTLYGVRFTSKYGIYILILHIVASLLVLIVVVRLRLASRLSADFMNATRLLLDPLKDSELFNASLKTTIDTLEDPYLLVRDDEFLLAERKSTREKGTWITMFSLRNLFGRKFK</sequence>
<gene>
    <name evidence="2" type="ORF">JVT61DRAFT_997</name>
</gene>
<proteinExistence type="predicted"/>
<feature type="transmembrane region" description="Helical" evidence="1">
    <location>
        <begin position="101"/>
        <end position="121"/>
    </location>
</feature>
<evidence type="ECO:0000256" key="1">
    <source>
        <dbReference type="SAM" id="Phobius"/>
    </source>
</evidence>
<keyword evidence="3" id="KW-1185">Reference proteome</keyword>
<accession>A0A8I2YRQ3</accession>
<organism evidence="2 3">
    <name type="scientific">Boletus reticuloceps</name>
    <dbReference type="NCBI Taxonomy" id="495285"/>
    <lineage>
        <taxon>Eukaryota</taxon>
        <taxon>Fungi</taxon>
        <taxon>Dikarya</taxon>
        <taxon>Basidiomycota</taxon>
        <taxon>Agaricomycotina</taxon>
        <taxon>Agaricomycetes</taxon>
        <taxon>Agaricomycetidae</taxon>
        <taxon>Boletales</taxon>
        <taxon>Boletineae</taxon>
        <taxon>Boletaceae</taxon>
        <taxon>Boletoideae</taxon>
        <taxon>Boletus</taxon>
    </lineage>
</organism>
<feature type="transmembrane region" description="Helical" evidence="1">
    <location>
        <begin position="58"/>
        <end position="81"/>
    </location>
</feature>
<dbReference type="EMBL" id="JAGFBS010000010">
    <property type="protein sequence ID" value="KAG6376961.1"/>
    <property type="molecule type" value="Genomic_DNA"/>
</dbReference>
<protein>
    <recommendedName>
        <fullName evidence="4">Transmembrane protein</fullName>
    </recommendedName>
</protein>
<dbReference type="AlphaFoldDB" id="A0A8I2YRQ3"/>
<feature type="transmembrane region" description="Helical" evidence="1">
    <location>
        <begin position="450"/>
        <end position="470"/>
    </location>
</feature>